<protein>
    <recommendedName>
        <fullName evidence="3">DUF3858 domain-containing protein</fullName>
    </recommendedName>
</protein>
<evidence type="ECO:0008006" key="3">
    <source>
        <dbReference type="Google" id="ProtNLM"/>
    </source>
</evidence>
<dbReference type="EMBL" id="PKTG01000090">
    <property type="protein sequence ID" value="PLX17320.1"/>
    <property type="molecule type" value="Genomic_DNA"/>
</dbReference>
<dbReference type="AlphaFoldDB" id="A0A2N5ZF75"/>
<name>A0A2N5ZF75_MUIH1</name>
<accession>A0A2N5ZF75</accession>
<reference evidence="1 2" key="1">
    <citation type="submission" date="2017-11" db="EMBL/GenBank/DDBJ databases">
        <title>Genome-resolved metagenomics identifies genetic mobility, metabolic interactions, and unexpected diversity in perchlorate-reducing communities.</title>
        <authorList>
            <person name="Barnum T.P."/>
            <person name="Figueroa I.A."/>
            <person name="Carlstrom C.I."/>
            <person name="Lucas L.N."/>
            <person name="Engelbrektson A.L."/>
            <person name="Coates J.D."/>
        </authorList>
    </citation>
    <scope>NUCLEOTIDE SEQUENCE [LARGE SCALE GENOMIC DNA]</scope>
    <source>
        <strain evidence="1">BM706</strain>
    </source>
</reference>
<sequence length="213" mass="25709">MHILFKMDMDKEGNIDLLYTKRYSGSWEAGARGYWKNRREDTYPMIIKGDINTMKAGAKLLDYKFFNVHDISKPFFYYWKVKMKDYLIKAGDLYIMEMPWSEKYFSDISLNERKYPLMYSSRQWTTYTYILTLPDNFKVKYLPENFAGWYKDIVFANYSYQVKGNKVILTVSHKRMDDRVYPDEYKGYKKFLEDFMTSTKQRLVLEKTEGGIR</sequence>
<organism evidence="1 2">
    <name type="scientific">Muiribacterium halophilum</name>
    <dbReference type="NCBI Taxonomy" id="2053465"/>
    <lineage>
        <taxon>Bacteria</taxon>
        <taxon>Candidatus Muiribacteriota</taxon>
        <taxon>Candidatus Muiribacteriia</taxon>
        <taxon>Candidatus Muiribacteriales</taxon>
        <taxon>Candidatus Muiribacteriaceae</taxon>
        <taxon>Candidatus Muiribacterium</taxon>
    </lineage>
</organism>
<gene>
    <name evidence="1" type="ORF">C0601_07875</name>
</gene>
<dbReference type="Gene3D" id="2.60.120.1130">
    <property type="match status" value="1"/>
</dbReference>
<evidence type="ECO:0000313" key="1">
    <source>
        <dbReference type="EMBL" id="PLX17320.1"/>
    </source>
</evidence>
<comment type="caution">
    <text evidence="1">The sequence shown here is derived from an EMBL/GenBank/DDBJ whole genome shotgun (WGS) entry which is preliminary data.</text>
</comment>
<dbReference type="Proteomes" id="UP000234857">
    <property type="component" value="Unassembled WGS sequence"/>
</dbReference>
<evidence type="ECO:0000313" key="2">
    <source>
        <dbReference type="Proteomes" id="UP000234857"/>
    </source>
</evidence>
<proteinExistence type="predicted"/>